<reference evidence="9 10" key="1">
    <citation type="submission" date="2023-02" db="EMBL/GenBank/DDBJ databases">
        <title>Novel Oscillospiraceae bacterial genomes.</title>
        <authorList>
            <person name="Srinivasan S."/>
            <person name="Austin M.N."/>
            <person name="Fiedler T.L."/>
            <person name="Strenk S.M."/>
            <person name="Agnew K.J."/>
            <person name="Nagana Gowda G.A."/>
            <person name="Raftery D."/>
            <person name="Beamer M.A."/>
            <person name="Achilles S.L."/>
            <person name="Wiesenfeld H.C."/>
            <person name="Fredricks D.N."/>
            <person name="Hillier S.L."/>
        </authorList>
    </citation>
    <scope>NUCLEOTIDE SEQUENCE [LARGE SCALE GENOMIC DNA]</scope>
    <source>
        <strain evidence="9 10">CHIC02 1186E3-8</strain>
    </source>
</reference>
<keyword evidence="4 7" id="KW-0812">Transmembrane</keyword>
<evidence type="ECO:0000256" key="4">
    <source>
        <dbReference type="ARBA" id="ARBA00022692"/>
    </source>
</evidence>
<dbReference type="PANTHER" id="PTHR43744">
    <property type="entry name" value="ABC TRANSPORTER PERMEASE PROTEIN MG189-RELATED-RELATED"/>
    <property type="match status" value="1"/>
</dbReference>
<evidence type="ECO:0000256" key="2">
    <source>
        <dbReference type="ARBA" id="ARBA00022448"/>
    </source>
</evidence>
<feature type="domain" description="ABC transmembrane type-1" evidence="8">
    <location>
        <begin position="78"/>
        <end position="267"/>
    </location>
</feature>
<keyword evidence="10" id="KW-1185">Reference proteome</keyword>
<sequence>MTNKVNYKLISQNKKIILHITLILVSVVMILPFLWMFLTAFKTQTEVTQINPFVFFPKKFQTEAFVNVFHNYDWILLYTNTLLFMFWRCICAVVTASMAGYAFGRLKFRGKNIAFSLVLLQMMVPSQIFVIPQYAMVSRLGLNNTMLSLVFPGLVTAFGTFLLRQVYRNLPKELEEAAILDGCNIGQRFLFVMAPLTKPALIALTIFTALFAYKDLMWPMVVASKKNILTLAPALAKMQGQFATKYPDLMAAALLASIPMIAVYILFQRKFMASIARTGGK</sequence>
<comment type="similarity">
    <text evidence="7">Belongs to the binding-protein-dependent transport system permease family.</text>
</comment>
<comment type="subcellular location">
    <subcellularLocation>
        <location evidence="1 7">Cell membrane</location>
        <topology evidence="1 7">Multi-pass membrane protein</topology>
    </subcellularLocation>
</comment>
<keyword evidence="2 7" id="KW-0813">Transport</keyword>
<feature type="transmembrane region" description="Helical" evidence="7">
    <location>
        <begin position="16"/>
        <end position="38"/>
    </location>
</feature>
<evidence type="ECO:0000256" key="7">
    <source>
        <dbReference type="RuleBase" id="RU363032"/>
    </source>
</evidence>
<evidence type="ECO:0000256" key="1">
    <source>
        <dbReference type="ARBA" id="ARBA00004651"/>
    </source>
</evidence>
<dbReference type="CDD" id="cd06261">
    <property type="entry name" value="TM_PBP2"/>
    <property type="match status" value="1"/>
</dbReference>
<evidence type="ECO:0000259" key="8">
    <source>
        <dbReference type="PROSITE" id="PS50928"/>
    </source>
</evidence>
<dbReference type="Pfam" id="PF00528">
    <property type="entry name" value="BPD_transp_1"/>
    <property type="match status" value="1"/>
</dbReference>
<feature type="transmembrane region" description="Helical" evidence="7">
    <location>
        <begin position="249"/>
        <end position="267"/>
    </location>
</feature>
<keyword evidence="5 7" id="KW-1133">Transmembrane helix</keyword>
<evidence type="ECO:0000256" key="5">
    <source>
        <dbReference type="ARBA" id="ARBA00022989"/>
    </source>
</evidence>
<keyword evidence="6 7" id="KW-0472">Membrane</keyword>
<gene>
    <name evidence="9" type="ORF">PYS61_01020</name>
</gene>
<dbReference type="Proteomes" id="UP001220478">
    <property type="component" value="Chromosome"/>
</dbReference>
<name>A0ABY8C6G1_9FIRM</name>
<accession>A0ABY8C6G1</accession>
<feature type="transmembrane region" description="Helical" evidence="7">
    <location>
        <begin position="188"/>
        <end position="213"/>
    </location>
</feature>
<dbReference type="InterPro" id="IPR035906">
    <property type="entry name" value="MetI-like_sf"/>
</dbReference>
<dbReference type="PANTHER" id="PTHR43744:SF12">
    <property type="entry name" value="ABC TRANSPORTER PERMEASE PROTEIN MG189-RELATED"/>
    <property type="match status" value="1"/>
</dbReference>
<feature type="transmembrane region" description="Helical" evidence="7">
    <location>
        <begin position="75"/>
        <end position="101"/>
    </location>
</feature>
<evidence type="ECO:0000256" key="3">
    <source>
        <dbReference type="ARBA" id="ARBA00022475"/>
    </source>
</evidence>
<protein>
    <submittedName>
        <fullName evidence="9">Carbohydrate ABC transporter permease</fullName>
    </submittedName>
</protein>
<proteinExistence type="inferred from homology"/>
<evidence type="ECO:0000313" key="10">
    <source>
        <dbReference type="Proteomes" id="UP001220478"/>
    </source>
</evidence>
<evidence type="ECO:0000313" key="9">
    <source>
        <dbReference type="EMBL" id="WEG36201.1"/>
    </source>
</evidence>
<dbReference type="SUPFAM" id="SSF161098">
    <property type="entry name" value="MetI-like"/>
    <property type="match status" value="1"/>
</dbReference>
<feature type="transmembrane region" description="Helical" evidence="7">
    <location>
        <begin position="147"/>
        <end position="167"/>
    </location>
</feature>
<evidence type="ECO:0000256" key="6">
    <source>
        <dbReference type="ARBA" id="ARBA00023136"/>
    </source>
</evidence>
<dbReference type="EMBL" id="CP118868">
    <property type="protein sequence ID" value="WEG36201.1"/>
    <property type="molecule type" value="Genomic_DNA"/>
</dbReference>
<organism evidence="9 10">
    <name type="scientific">Amygdalobacter indicium</name>
    <dbReference type="NCBI Taxonomy" id="3029272"/>
    <lineage>
        <taxon>Bacteria</taxon>
        <taxon>Bacillati</taxon>
        <taxon>Bacillota</taxon>
        <taxon>Clostridia</taxon>
        <taxon>Eubacteriales</taxon>
        <taxon>Oscillospiraceae</taxon>
        <taxon>Amygdalobacter</taxon>
    </lineage>
</organism>
<dbReference type="PROSITE" id="PS50928">
    <property type="entry name" value="ABC_TM1"/>
    <property type="match status" value="1"/>
</dbReference>
<keyword evidence="3" id="KW-1003">Cell membrane</keyword>
<feature type="transmembrane region" description="Helical" evidence="7">
    <location>
        <begin position="113"/>
        <end position="135"/>
    </location>
</feature>
<dbReference type="Gene3D" id="1.10.3720.10">
    <property type="entry name" value="MetI-like"/>
    <property type="match status" value="1"/>
</dbReference>
<dbReference type="InterPro" id="IPR000515">
    <property type="entry name" value="MetI-like"/>
</dbReference>